<evidence type="ECO:0000313" key="2">
    <source>
        <dbReference type="Proteomes" id="UP001268683"/>
    </source>
</evidence>
<dbReference type="KEGG" id="tmk:QGN29_11225"/>
<protein>
    <submittedName>
        <fullName evidence="1">DUF2336 domain-containing protein</fullName>
    </submittedName>
</protein>
<name>A0AA52H9W8_9PROT</name>
<gene>
    <name evidence="1" type="ORF">QGN29_11225</name>
</gene>
<reference evidence="1" key="1">
    <citation type="submission" date="2023-04" db="EMBL/GenBank/DDBJ databases">
        <title>Complete genome sequence of Temperatibacter marinus.</title>
        <authorList>
            <person name="Rong J.-C."/>
            <person name="Yi M.-L."/>
            <person name="Zhao Q."/>
        </authorList>
    </citation>
    <scope>NUCLEOTIDE SEQUENCE</scope>
    <source>
        <strain evidence="1">NBRC 110045</strain>
    </source>
</reference>
<dbReference type="Pfam" id="PF10098">
    <property type="entry name" value="DUF2336"/>
    <property type="match status" value="1"/>
</dbReference>
<dbReference type="Proteomes" id="UP001268683">
    <property type="component" value="Chromosome"/>
</dbReference>
<dbReference type="AlphaFoldDB" id="A0AA52H9W8"/>
<keyword evidence="2" id="KW-1185">Reference proteome</keyword>
<evidence type="ECO:0000313" key="1">
    <source>
        <dbReference type="EMBL" id="WND02120.1"/>
    </source>
</evidence>
<proteinExistence type="predicted"/>
<organism evidence="1 2">
    <name type="scientific">Temperatibacter marinus</name>
    <dbReference type="NCBI Taxonomy" id="1456591"/>
    <lineage>
        <taxon>Bacteria</taxon>
        <taxon>Pseudomonadati</taxon>
        <taxon>Pseudomonadota</taxon>
        <taxon>Alphaproteobacteria</taxon>
        <taxon>Kordiimonadales</taxon>
        <taxon>Temperatibacteraceae</taxon>
        <taxon>Temperatibacter</taxon>
    </lineage>
</organism>
<dbReference type="EMBL" id="CP123872">
    <property type="protein sequence ID" value="WND02120.1"/>
    <property type="molecule type" value="Genomic_DNA"/>
</dbReference>
<accession>A0AA52H9W8</accession>
<sequence>MNLLTSMIMVNSLIQVDELKHVDRIARIEIARKVGRIIQREQSKHDSVDTDEKEAAVEMARLLIEDASIAVREALSLELRQCQYLPKDLIDSIVSDIDQIAMPFLVASDAIDDGFLEQMVHDFGEAVQEAIAKRDGLSEQVSFAICDVAGRDAVENLMDNETADVSKRSAKRVIDRFTEDIPLLDRLAQRADLSIDVVENLIFKLSRQYSEYLMQRFNLSEDYSSYLTTMANRTVFISTLNISPVREIHNYMEQLHSVGQLSADRLLGYLQSSHIRLFTSALAVMADRKYEVVDQALNVGGKQALNRLMNEAKIPANISGVLSVAFERQVNVR</sequence>
<dbReference type="RefSeq" id="WP_310797955.1">
    <property type="nucleotide sequence ID" value="NZ_CP123872.1"/>
</dbReference>
<dbReference type="InterPro" id="IPR019285">
    <property type="entry name" value="DUF2336"/>
</dbReference>